<sequence>MKVAIMQPYFFPYFGYFELIKSVDKFIIYDDVNYIKKGWVNRNRILISGEPKMFTMPLVNASQNRRINEILLSPQISLWKSKFLKTIELNYKRAPHFEETYALVSKIIGYKSESLSDFITNSIVNISKHLDINSEFVISSSRYNNSQLKGQDRIIDICQKECASVYINALGGRDLYAGGAFLNNNIELRFMENKSLVYDQFSNEFVSNLSIIDVLMFNGKTYL</sequence>
<evidence type="ECO:0000313" key="1">
    <source>
        <dbReference type="EMBL" id="PMP16970.1"/>
    </source>
</evidence>
<evidence type="ECO:0000313" key="3">
    <source>
        <dbReference type="Proteomes" id="UP000235579"/>
    </source>
</evidence>
<dbReference type="AlphaFoldDB" id="A0A2N7NM76"/>
<dbReference type="Proteomes" id="UP000235579">
    <property type="component" value="Unassembled WGS sequence"/>
</dbReference>
<reference evidence="1" key="2">
    <citation type="submission" date="2016-07" db="EMBL/GenBank/DDBJ databases">
        <authorList>
            <person name="Wan K."/>
            <person name="Booth B."/>
            <person name="Spirohn K."/>
            <person name="Hao T."/>
            <person name="Hu Y."/>
            <person name="Calderwood M."/>
            <person name="Hill D."/>
            <person name="Mohr S."/>
            <person name="Vidal M."/>
            <person name="Celniker S."/>
            <person name="Perrimon N."/>
        </authorList>
    </citation>
    <scope>NUCLEOTIDE SEQUENCE</scope>
    <source>
        <strain evidence="1">10N.222.48.A2</strain>
    </source>
</reference>
<evidence type="ECO:0000313" key="2">
    <source>
        <dbReference type="EMBL" id="TKG28691.1"/>
    </source>
</evidence>
<dbReference type="Pfam" id="PF08889">
    <property type="entry name" value="WbqC"/>
    <property type="match status" value="1"/>
</dbReference>
<accession>A0A2N7NM76</accession>
<dbReference type="InterPro" id="IPR014985">
    <property type="entry name" value="WbqC"/>
</dbReference>
<organism evidence="1 3">
    <name type="scientific">Vibrio tasmaniensis</name>
    <dbReference type="NCBI Taxonomy" id="212663"/>
    <lineage>
        <taxon>Bacteria</taxon>
        <taxon>Pseudomonadati</taxon>
        <taxon>Pseudomonadota</taxon>
        <taxon>Gammaproteobacteria</taxon>
        <taxon>Vibrionales</taxon>
        <taxon>Vibrionaceae</taxon>
        <taxon>Vibrio</taxon>
    </lineage>
</organism>
<gene>
    <name evidence="1" type="ORF">BCS92_07465</name>
    <name evidence="2" type="ORF">FC057_21085</name>
</gene>
<protein>
    <submittedName>
        <fullName evidence="2">WbqC family protein</fullName>
    </submittedName>
</protein>
<name>A0A2N7NM76_9VIBR</name>
<proteinExistence type="predicted"/>
<reference evidence="3" key="1">
    <citation type="submission" date="2016-07" db="EMBL/GenBank/DDBJ databases">
        <title>Nontailed viruses are major unrecognized killers of bacteria in the ocean.</title>
        <authorList>
            <person name="Kauffman K."/>
            <person name="Hussain F."/>
            <person name="Yang J."/>
            <person name="Arevalo P."/>
            <person name="Brown J."/>
            <person name="Cutler M."/>
            <person name="Kelly L."/>
            <person name="Polz M.F."/>
        </authorList>
    </citation>
    <scope>NUCLEOTIDE SEQUENCE [LARGE SCALE GENOMIC DNA]</scope>
    <source>
        <strain evidence="3">10N.222.48.A2</strain>
    </source>
</reference>
<reference evidence="2 4" key="4">
    <citation type="submission" date="2019-04" db="EMBL/GenBank/DDBJ databases">
        <title>A reverse ecology approach based on a biological definition of microbial populations.</title>
        <authorList>
            <person name="Arevalo P."/>
            <person name="Vaninsberghe D."/>
            <person name="Elsherbini J."/>
            <person name="Gore J."/>
            <person name="Polz M."/>
        </authorList>
    </citation>
    <scope>NUCLEOTIDE SEQUENCE [LARGE SCALE GENOMIC DNA]</scope>
    <source>
        <strain evidence="2 4">10N.222.45.A8</strain>
    </source>
</reference>
<dbReference type="EMBL" id="SYVV01000039">
    <property type="protein sequence ID" value="TKG28691.1"/>
    <property type="molecule type" value="Genomic_DNA"/>
</dbReference>
<comment type="caution">
    <text evidence="1">The sequence shown here is derived from an EMBL/GenBank/DDBJ whole genome shotgun (WGS) entry which is preliminary data.</text>
</comment>
<dbReference type="Proteomes" id="UP000308018">
    <property type="component" value="Unassembled WGS sequence"/>
</dbReference>
<evidence type="ECO:0000313" key="4">
    <source>
        <dbReference type="Proteomes" id="UP000308018"/>
    </source>
</evidence>
<reference evidence="1" key="3">
    <citation type="journal article" date="2018" name="Nature">
        <title>A major lineage of non-tailed dsDNA viruses as unrecognized killers of marine bacteria.</title>
        <authorList>
            <person name="Kauffman K.M."/>
            <person name="Hussain F.A."/>
            <person name="Yang J."/>
            <person name="Arevalo P."/>
            <person name="Brown J.M."/>
            <person name="Chang W.K."/>
            <person name="VanInsberghe D."/>
            <person name="Elsherbini J."/>
            <person name="Sharma R.S."/>
            <person name="Cutler M.B."/>
            <person name="Kelly L."/>
            <person name="Polz M.F."/>
        </authorList>
    </citation>
    <scope>NUCLEOTIDE SEQUENCE</scope>
    <source>
        <strain evidence="1">10N.222.48.A2</strain>
    </source>
</reference>
<dbReference type="RefSeq" id="WP_009847947.1">
    <property type="nucleotide sequence ID" value="NZ_MDBP01000031.1"/>
</dbReference>
<dbReference type="EMBL" id="MDBP01000031">
    <property type="protein sequence ID" value="PMP16970.1"/>
    <property type="molecule type" value="Genomic_DNA"/>
</dbReference>